<dbReference type="PANTHER" id="PTHR46312:SF2">
    <property type="entry name" value="NUCLEOTIDE-BINDING OLIGOMERIZATION DOMAIN-CONTAINING PROTEIN 2-LIKE"/>
    <property type="match status" value="1"/>
</dbReference>
<feature type="transmembrane region" description="Helical" evidence="4">
    <location>
        <begin position="29"/>
        <end position="50"/>
    </location>
</feature>
<dbReference type="InterPro" id="IPR032675">
    <property type="entry name" value="LRR_dom_sf"/>
</dbReference>
<sequence>MTMAISDNMTTAVSSTIAPSRSTGLDAGLLAAIGTIVAVTGLILACLTYWCGNNVIGRLRQWVQNRRQRSHNQPQDTEERIPLSETPTHSQGNTGEQRGSGQRCNTGSRDAAQHAADKCEKVLKKIYTTTGSYVQMLPWIDDDQKHIMDIYTKLQLEKDRECDLKGDVGSYSDVFKIKSREGHPINRAIFRGTPGIGKTTLFDKIAYDWATGATALLKRFKFVFVLKMRYLNQKSDLIDALFDQLLHSAEISKADLTAFITARAGEVLFLLDGFNEFMTDDLVEKNFSSILKTLNRKGEYKDCCAFVSTRPSHYDKLVKKCLIQRPFALVNMLGFSDKDIKTYAKKFYSDDHSKANGLLKRIGSSHVLVDLAKSPMLLLLMCVLWKESSNLPETMSWLYNKVVKYIFNRKTSMSPAQISNLVIGIGRIALDGLLSLNQRLSFEEADFDKDVLDKALKAGILTSERVVRGLDVCKNVYFFHKTFQEFCAGKYYQSLNAEETEEKLERFFRKDRNLRKFEYLLRFCCGDNQGPTTQSILHMLSNDVRRIGMLVLVLDCFFESQCDTLPTDQVIEFVLSRPIVFIGVRRDISASLIYFLDRITDQAKGGRNTYLDRVHKLDISCCHSRQFGERLSHYVKNMRFLSKFTVSPSTFNKTQIEACLDNKTDLQKLTIRPSLKPDLMPNQVELTVSDILHIVNTLNNMPKLVEVDLSWNGTLGGSDSTWSQLAKIKQIQKVKLKNCNLTEGDIPHIADTLRNMPNLVELDLSGIKILAGSGSTWSQLAKIKQILKVDLRKCNLTEIDIAHITDTLKNMPQPVELDLWGN</sequence>
<gene>
    <name evidence="7" type="primary">LOC110990867</name>
</gene>
<dbReference type="Gene3D" id="3.40.50.300">
    <property type="entry name" value="P-loop containing nucleotide triphosphate hydrolases"/>
    <property type="match status" value="1"/>
</dbReference>
<dbReference type="SUPFAM" id="SSF52047">
    <property type="entry name" value="RNI-like"/>
    <property type="match status" value="1"/>
</dbReference>
<proteinExistence type="predicted"/>
<reference evidence="7" key="1">
    <citation type="submission" date="2025-08" db="UniProtKB">
        <authorList>
            <consortium name="RefSeq"/>
        </authorList>
    </citation>
    <scope>IDENTIFICATION</scope>
</reference>
<dbReference type="KEGG" id="aplc:110990867"/>
<evidence type="ECO:0000259" key="5">
    <source>
        <dbReference type="PROSITE" id="PS50837"/>
    </source>
</evidence>
<feature type="compositionally biased region" description="Polar residues" evidence="3">
    <location>
        <begin position="85"/>
        <end position="108"/>
    </location>
</feature>
<dbReference type="GeneID" id="110990867"/>
<protein>
    <submittedName>
        <fullName evidence="7">NACHT, LRR and PYD domains-containing protein 3-like</fullName>
    </submittedName>
</protein>
<dbReference type="PANTHER" id="PTHR46312">
    <property type="entry name" value="NACHT DOMAIN-CONTAINING PROTEIN"/>
    <property type="match status" value="1"/>
</dbReference>
<keyword evidence="1" id="KW-0547">Nucleotide-binding</keyword>
<feature type="region of interest" description="Disordered" evidence="3">
    <location>
        <begin position="67"/>
        <end position="109"/>
    </location>
</feature>
<dbReference type="OMA" id="RENIQIM"/>
<organism evidence="6 7">
    <name type="scientific">Acanthaster planci</name>
    <name type="common">Crown-of-thorns starfish</name>
    <dbReference type="NCBI Taxonomy" id="133434"/>
    <lineage>
        <taxon>Eukaryota</taxon>
        <taxon>Metazoa</taxon>
        <taxon>Echinodermata</taxon>
        <taxon>Eleutherozoa</taxon>
        <taxon>Asterozoa</taxon>
        <taxon>Asteroidea</taxon>
        <taxon>Valvatacea</taxon>
        <taxon>Valvatida</taxon>
        <taxon>Acanthasteridae</taxon>
        <taxon>Acanthaster</taxon>
    </lineage>
</organism>
<feature type="domain" description="NACHT" evidence="5">
    <location>
        <begin position="186"/>
        <end position="312"/>
    </location>
</feature>
<dbReference type="InterPro" id="IPR007111">
    <property type="entry name" value="NACHT_NTPase"/>
</dbReference>
<evidence type="ECO:0000256" key="3">
    <source>
        <dbReference type="SAM" id="MobiDB-lite"/>
    </source>
</evidence>
<dbReference type="Proteomes" id="UP000694845">
    <property type="component" value="Unplaced"/>
</dbReference>
<keyword evidence="4" id="KW-0472">Membrane</keyword>
<dbReference type="GO" id="GO:0005524">
    <property type="term" value="F:ATP binding"/>
    <property type="evidence" value="ECO:0007669"/>
    <property type="project" value="UniProtKB-KW"/>
</dbReference>
<dbReference type="Gene3D" id="3.80.10.10">
    <property type="entry name" value="Ribonuclease Inhibitor"/>
    <property type="match status" value="1"/>
</dbReference>
<accession>A0A8B8A1T4</accession>
<evidence type="ECO:0000256" key="2">
    <source>
        <dbReference type="ARBA" id="ARBA00022840"/>
    </source>
</evidence>
<dbReference type="OrthoDB" id="120976at2759"/>
<dbReference type="InterPro" id="IPR027417">
    <property type="entry name" value="P-loop_NTPase"/>
</dbReference>
<evidence type="ECO:0000313" key="7">
    <source>
        <dbReference type="RefSeq" id="XP_022111644.1"/>
    </source>
</evidence>
<dbReference type="SUPFAM" id="SSF52540">
    <property type="entry name" value="P-loop containing nucleoside triphosphate hydrolases"/>
    <property type="match status" value="1"/>
</dbReference>
<keyword evidence="2" id="KW-0067">ATP-binding</keyword>
<keyword evidence="4" id="KW-1133">Transmembrane helix</keyword>
<keyword evidence="6" id="KW-1185">Reference proteome</keyword>
<keyword evidence="4" id="KW-0812">Transmembrane</keyword>
<dbReference type="Pfam" id="PF05729">
    <property type="entry name" value="NACHT"/>
    <property type="match status" value="1"/>
</dbReference>
<evidence type="ECO:0000256" key="4">
    <source>
        <dbReference type="SAM" id="Phobius"/>
    </source>
</evidence>
<evidence type="ECO:0000313" key="6">
    <source>
        <dbReference type="Proteomes" id="UP000694845"/>
    </source>
</evidence>
<dbReference type="PROSITE" id="PS50837">
    <property type="entry name" value="NACHT"/>
    <property type="match status" value="1"/>
</dbReference>
<dbReference type="RefSeq" id="XP_022111644.1">
    <property type="nucleotide sequence ID" value="XM_022255952.1"/>
</dbReference>
<dbReference type="AlphaFoldDB" id="A0A8B8A1T4"/>
<name>A0A8B8A1T4_ACAPL</name>
<evidence type="ECO:0000256" key="1">
    <source>
        <dbReference type="ARBA" id="ARBA00022741"/>
    </source>
</evidence>